<feature type="domain" description="M23ase beta-sheet core" evidence="2">
    <location>
        <begin position="215"/>
        <end position="312"/>
    </location>
</feature>
<sequence>MGEKGHRFGTETLRTGAEELTHEAQVLTHGVMTAPFRLRTYRLIRKILIGFILVSIANVLFSYFFYTPKMYRILRDNRETVIKYRILQDRIRTAQQRVDEIRHRDNYVYRSLFSTDTLSIPGVWQPYPDSKYAPLAADDYAPLMVGTWRQLDALARTIYLESVSFDELQQFSKNKEQLSAAVPAIWPIDRSALHNNHIGAFSARRMHPVLGYIRPHTGIDFGCDRGTPVYATGDAVVETASASGFNGGYGKQVLLNHEFGYKTRYAHLNEVLVKPGERVTRGQIIARTGNTGRSTGPHLHYEVIHKGVPVNPINYFNRNMTPEEYERLMENMRETNFEKL</sequence>
<evidence type="ECO:0000313" key="6">
    <source>
        <dbReference type="Proteomes" id="UP000323567"/>
    </source>
</evidence>
<organism evidence="3 6">
    <name type="scientific">Alistipes shahii</name>
    <dbReference type="NCBI Taxonomy" id="328814"/>
    <lineage>
        <taxon>Bacteria</taxon>
        <taxon>Pseudomonadati</taxon>
        <taxon>Bacteroidota</taxon>
        <taxon>Bacteroidia</taxon>
        <taxon>Bacteroidales</taxon>
        <taxon>Rikenellaceae</taxon>
        <taxon>Alistipes</taxon>
    </lineage>
</organism>
<dbReference type="EMBL" id="VVXJ01000025">
    <property type="protein sequence ID" value="KAA2374436.1"/>
    <property type="molecule type" value="Genomic_DNA"/>
</dbReference>
<dbReference type="PANTHER" id="PTHR21666">
    <property type="entry name" value="PEPTIDASE-RELATED"/>
    <property type="match status" value="1"/>
</dbReference>
<name>A0A5B3FZU6_9BACT</name>
<dbReference type="GO" id="GO:0004222">
    <property type="term" value="F:metalloendopeptidase activity"/>
    <property type="evidence" value="ECO:0007669"/>
    <property type="project" value="TreeGrafter"/>
</dbReference>
<dbReference type="PANTHER" id="PTHR21666:SF286">
    <property type="entry name" value="LIPOPROTEIN NLPD"/>
    <property type="match status" value="1"/>
</dbReference>
<dbReference type="InterPro" id="IPR011055">
    <property type="entry name" value="Dup_hybrid_motif"/>
</dbReference>
<protein>
    <submittedName>
        <fullName evidence="3">M23 family metallopeptidase</fullName>
    </submittedName>
</protein>
<dbReference type="AlphaFoldDB" id="A0A5B3FZU6"/>
<dbReference type="Proteomes" id="UP000322658">
    <property type="component" value="Unassembled WGS sequence"/>
</dbReference>
<comment type="caution">
    <text evidence="3">The sequence shown here is derived from an EMBL/GenBank/DDBJ whole genome shotgun (WGS) entry which is preliminary data.</text>
</comment>
<proteinExistence type="predicted"/>
<dbReference type="SUPFAM" id="SSF51261">
    <property type="entry name" value="Duplicated hybrid motif"/>
    <property type="match status" value="1"/>
</dbReference>
<dbReference type="Gene3D" id="2.70.70.10">
    <property type="entry name" value="Glucose Permease (Domain IIA)"/>
    <property type="match status" value="1"/>
</dbReference>
<reference evidence="5 6" key="1">
    <citation type="journal article" date="2019" name="Nat. Med.">
        <title>A library of human gut bacterial isolates paired with longitudinal multiomics data enables mechanistic microbiome research.</title>
        <authorList>
            <person name="Poyet M."/>
            <person name="Groussin M."/>
            <person name="Gibbons S.M."/>
            <person name="Avila-Pacheco J."/>
            <person name="Jiang X."/>
            <person name="Kearney S.M."/>
            <person name="Perrotta A.R."/>
            <person name="Berdy B."/>
            <person name="Zhao S."/>
            <person name="Lieberman T.D."/>
            <person name="Swanson P.K."/>
            <person name="Smith M."/>
            <person name="Roesemann S."/>
            <person name="Alexander J.E."/>
            <person name="Rich S.A."/>
            <person name="Livny J."/>
            <person name="Vlamakis H."/>
            <person name="Clish C."/>
            <person name="Bullock K."/>
            <person name="Deik A."/>
            <person name="Scott J."/>
            <person name="Pierce K.A."/>
            <person name="Xavier R.J."/>
            <person name="Alm E.J."/>
        </authorList>
    </citation>
    <scope>NUCLEOTIDE SEQUENCE [LARGE SCALE GENOMIC DNA]</scope>
    <source>
        <strain evidence="4 5">BIOML-A1</strain>
        <strain evidence="3 6">BIOML-A2</strain>
    </source>
</reference>
<dbReference type="Pfam" id="PF01551">
    <property type="entry name" value="Peptidase_M23"/>
    <property type="match status" value="1"/>
</dbReference>
<dbReference type="Proteomes" id="UP000323567">
    <property type="component" value="Unassembled WGS sequence"/>
</dbReference>
<keyword evidence="1" id="KW-0812">Transmembrane</keyword>
<dbReference type="InterPro" id="IPR016047">
    <property type="entry name" value="M23ase_b-sheet_dom"/>
</dbReference>
<evidence type="ECO:0000313" key="4">
    <source>
        <dbReference type="EMBL" id="KAA2374436.1"/>
    </source>
</evidence>
<accession>A0A5B3FZU6</accession>
<evidence type="ECO:0000259" key="2">
    <source>
        <dbReference type="Pfam" id="PF01551"/>
    </source>
</evidence>
<keyword evidence="1" id="KW-0472">Membrane</keyword>
<dbReference type="FunFam" id="2.70.70.10:FF:000006">
    <property type="entry name" value="M23 family peptidase"/>
    <property type="match status" value="1"/>
</dbReference>
<evidence type="ECO:0000313" key="3">
    <source>
        <dbReference type="EMBL" id="KAA2366785.1"/>
    </source>
</evidence>
<keyword evidence="1" id="KW-1133">Transmembrane helix</keyword>
<evidence type="ECO:0000256" key="1">
    <source>
        <dbReference type="SAM" id="Phobius"/>
    </source>
</evidence>
<gene>
    <name evidence="4" type="ORF">F2Y07_11115</name>
    <name evidence="3" type="ORF">F2Y13_12935</name>
</gene>
<feature type="transmembrane region" description="Helical" evidence="1">
    <location>
        <begin position="47"/>
        <end position="66"/>
    </location>
</feature>
<evidence type="ECO:0000313" key="5">
    <source>
        <dbReference type="Proteomes" id="UP000322658"/>
    </source>
</evidence>
<dbReference type="EMBL" id="VVXK01000023">
    <property type="protein sequence ID" value="KAA2366785.1"/>
    <property type="molecule type" value="Genomic_DNA"/>
</dbReference>
<dbReference type="CDD" id="cd12797">
    <property type="entry name" value="M23_peptidase"/>
    <property type="match status" value="1"/>
</dbReference>
<dbReference type="InterPro" id="IPR050570">
    <property type="entry name" value="Cell_wall_metabolism_enzyme"/>
</dbReference>
<dbReference type="RefSeq" id="WP_149886066.1">
    <property type="nucleotide sequence ID" value="NZ_CATXTW010000022.1"/>
</dbReference>